<evidence type="ECO:0000256" key="1">
    <source>
        <dbReference type="ARBA" id="ARBA00023015"/>
    </source>
</evidence>
<dbReference type="EMBL" id="CAJOBI010006713">
    <property type="protein sequence ID" value="CAF4067308.1"/>
    <property type="molecule type" value="Genomic_DNA"/>
</dbReference>
<name>A0A8S2PUH0_9BILA</name>
<dbReference type="InterPro" id="IPR000536">
    <property type="entry name" value="Nucl_hrmn_rcpt_lig-bd"/>
</dbReference>
<dbReference type="SUPFAM" id="SSF48508">
    <property type="entry name" value="Nuclear receptor ligand-binding domain"/>
    <property type="match status" value="1"/>
</dbReference>
<accession>A0A8S2PUH0</accession>
<dbReference type="PROSITE" id="PS51843">
    <property type="entry name" value="NR_LBD"/>
    <property type="match status" value="1"/>
</dbReference>
<gene>
    <name evidence="5" type="ORF">SMN809_LOCUS15538</name>
</gene>
<evidence type="ECO:0000313" key="6">
    <source>
        <dbReference type="Proteomes" id="UP000676336"/>
    </source>
</evidence>
<keyword evidence="1" id="KW-0805">Transcription regulation</keyword>
<evidence type="ECO:0000259" key="4">
    <source>
        <dbReference type="PROSITE" id="PS51843"/>
    </source>
</evidence>
<keyword evidence="2" id="KW-0804">Transcription</keyword>
<dbReference type="InterPro" id="IPR035500">
    <property type="entry name" value="NHR-like_dom_sf"/>
</dbReference>
<evidence type="ECO:0000256" key="3">
    <source>
        <dbReference type="ARBA" id="ARBA00023170"/>
    </source>
</evidence>
<evidence type="ECO:0000313" key="5">
    <source>
        <dbReference type="EMBL" id="CAF4067308.1"/>
    </source>
</evidence>
<dbReference type="Proteomes" id="UP000676336">
    <property type="component" value="Unassembled WGS sequence"/>
</dbReference>
<comment type="caution">
    <text evidence="5">The sequence shown here is derived from an EMBL/GenBank/DDBJ whole genome shotgun (WGS) entry which is preliminary data.</text>
</comment>
<sequence length="125" mass="14059">MFNKPDAHVNVKTLNSREFSQSYDQIDAYRVLIYKELRDCLNDRLLSTSYDELRLGRLLLKLPSLAEIDTSIVEEIFFVGLIGSVQISKIIPCIFKMNAASSSSSSSSMIKYEKADQQALVSSSL</sequence>
<keyword evidence="3" id="KW-0675">Receptor</keyword>
<dbReference type="Gene3D" id="1.10.565.10">
    <property type="entry name" value="Retinoid X Receptor"/>
    <property type="match status" value="1"/>
</dbReference>
<dbReference type="AlphaFoldDB" id="A0A8S2PUH0"/>
<proteinExistence type="predicted"/>
<reference evidence="5" key="1">
    <citation type="submission" date="2021-02" db="EMBL/GenBank/DDBJ databases">
        <authorList>
            <person name="Nowell W R."/>
        </authorList>
    </citation>
    <scope>NUCLEOTIDE SEQUENCE</scope>
</reference>
<feature type="domain" description="NR LBD" evidence="4">
    <location>
        <begin position="1"/>
        <end position="98"/>
    </location>
</feature>
<protein>
    <recommendedName>
        <fullName evidence="4">NR LBD domain-containing protein</fullName>
    </recommendedName>
</protein>
<evidence type="ECO:0000256" key="2">
    <source>
        <dbReference type="ARBA" id="ARBA00023163"/>
    </source>
</evidence>
<organism evidence="5 6">
    <name type="scientific">Rotaria magnacalcarata</name>
    <dbReference type="NCBI Taxonomy" id="392030"/>
    <lineage>
        <taxon>Eukaryota</taxon>
        <taxon>Metazoa</taxon>
        <taxon>Spiralia</taxon>
        <taxon>Gnathifera</taxon>
        <taxon>Rotifera</taxon>
        <taxon>Eurotatoria</taxon>
        <taxon>Bdelloidea</taxon>
        <taxon>Philodinida</taxon>
        <taxon>Philodinidae</taxon>
        <taxon>Rotaria</taxon>
    </lineage>
</organism>